<proteinExistence type="predicted"/>
<dbReference type="Proteomes" id="UP000228987">
    <property type="component" value="Unassembled WGS sequence"/>
</dbReference>
<dbReference type="InterPro" id="IPR046150">
    <property type="entry name" value="DUF6152"/>
</dbReference>
<keyword evidence="1" id="KW-0732">Signal</keyword>
<evidence type="ECO:0000313" key="2">
    <source>
        <dbReference type="EMBL" id="PCJ41081.1"/>
    </source>
</evidence>
<feature type="signal peptide" evidence="1">
    <location>
        <begin position="1"/>
        <end position="25"/>
    </location>
</feature>
<feature type="chain" id="PRO_5012381972" evidence="1">
    <location>
        <begin position="26"/>
        <end position="129"/>
    </location>
</feature>
<name>A0A2A5CC33_9GAMM</name>
<organism evidence="2 3">
    <name type="scientific">SAR86 cluster bacterium</name>
    <dbReference type="NCBI Taxonomy" id="2030880"/>
    <lineage>
        <taxon>Bacteria</taxon>
        <taxon>Pseudomonadati</taxon>
        <taxon>Pseudomonadota</taxon>
        <taxon>Gammaproteobacteria</taxon>
        <taxon>SAR86 cluster</taxon>
    </lineage>
</organism>
<evidence type="ECO:0000256" key="1">
    <source>
        <dbReference type="SAM" id="SignalP"/>
    </source>
</evidence>
<dbReference type="EMBL" id="NVWI01000006">
    <property type="protein sequence ID" value="PCJ41081.1"/>
    <property type="molecule type" value="Genomic_DNA"/>
</dbReference>
<gene>
    <name evidence="2" type="ORF">COA71_08515</name>
</gene>
<dbReference type="Pfam" id="PF19649">
    <property type="entry name" value="DUF6152"/>
    <property type="match status" value="1"/>
</dbReference>
<dbReference type="AlphaFoldDB" id="A0A2A5CC33"/>
<protein>
    <submittedName>
        <fullName evidence="2">Uncharacterized protein</fullName>
    </submittedName>
</protein>
<evidence type="ECO:0000313" key="3">
    <source>
        <dbReference type="Proteomes" id="UP000228987"/>
    </source>
</evidence>
<sequence>MRMKTFSRYTLILVTMIVSLPSVLAHHSFAMFDSSTELTLEGRVTEFQWTNPHSWLQVEIINADGEAEDWAIEMLSPSVLGRMGWKRNSLARGDEVRVVIHPLHSGAFGGNMVRVINTGTGEEIGGPGR</sequence>
<accession>A0A2A5CC33</accession>
<comment type="caution">
    <text evidence="2">The sequence shown here is derived from an EMBL/GenBank/DDBJ whole genome shotgun (WGS) entry which is preliminary data.</text>
</comment>
<reference evidence="3" key="1">
    <citation type="submission" date="2017-08" db="EMBL/GenBank/DDBJ databases">
        <title>A dynamic microbial community with high functional redundancy inhabits the cold, oxic subseafloor aquifer.</title>
        <authorList>
            <person name="Tully B.J."/>
            <person name="Wheat C.G."/>
            <person name="Glazer B.T."/>
            <person name="Huber J.A."/>
        </authorList>
    </citation>
    <scope>NUCLEOTIDE SEQUENCE [LARGE SCALE GENOMIC DNA]</scope>
</reference>